<dbReference type="Proteomes" id="UP001438112">
    <property type="component" value="Unassembled WGS sequence"/>
</dbReference>
<organism evidence="2 3">
    <name type="scientific">Apilactobacillus apinorum</name>
    <dbReference type="NCBI Taxonomy" id="1218495"/>
    <lineage>
        <taxon>Bacteria</taxon>
        <taxon>Bacillati</taxon>
        <taxon>Bacillota</taxon>
        <taxon>Bacilli</taxon>
        <taxon>Lactobacillales</taxon>
        <taxon>Lactobacillaceae</taxon>
        <taxon>Apilactobacillus</taxon>
    </lineage>
</organism>
<evidence type="ECO:0000256" key="1">
    <source>
        <dbReference type="SAM" id="Phobius"/>
    </source>
</evidence>
<sequence>MKNKKASIIIQMIRSGFRNGLVMTILGNFTQHLWFPTVGNHFFILVFAAIAISVSAIIFYEDNKRFYPLSDMELLFNLFIFIIFFFVGVGLSNIFLECLIGLITNL</sequence>
<feature type="transmembrane region" description="Helical" evidence="1">
    <location>
        <begin position="42"/>
        <end position="62"/>
    </location>
</feature>
<keyword evidence="1" id="KW-0812">Transmembrane</keyword>
<reference evidence="2 3" key="1">
    <citation type="submission" date="2024-03" db="EMBL/GenBank/DDBJ databases">
        <title>Inconsistent identification of Apilactobacillus kunkeei-related strains obtained by well-developed overall genome related indices.</title>
        <authorList>
            <person name="Maeno S."/>
            <person name="Endo A."/>
        </authorList>
    </citation>
    <scope>NUCLEOTIDE SEQUENCE [LARGE SCALE GENOMIC DNA]</scope>
    <source>
        <strain evidence="2 3">20H-10</strain>
    </source>
</reference>
<protein>
    <submittedName>
        <fullName evidence="2">Uncharacterized protein</fullName>
    </submittedName>
</protein>
<evidence type="ECO:0000313" key="2">
    <source>
        <dbReference type="EMBL" id="GAA6114303.1"/>
    </source>
</evidence>
<keyword evidence="1" id="KW-0472">Membrane</keyword>
<accession>A0ABP9ZHN7</accession>
<evidence type="ECO:0000313" key="3">
    <source>
        <dbReference type="Proteomes" id="UP001438112"/>
    </source>
</evidence>
<keyword evidence="1" id="KW-1133">Transmembrane helix</keyword>
<keyword evidence="3" id="KW-1185">Reference proteome</keyword>
<comment type="caution">
    <text evidence="2">The sequence shown here is derived from an EMBL/GenBank/DDBJ whole genome shotgun (WGS) entry which is preliminary data.</text>
</comment>
<dbReference type="RefSeq" id="WP_053949490.1">
    <property type="nucleotide sequence ID" value="NZ_BAABVV010000033.1"/>
</dbReference>
<feature type="transmembrane region" description="Helical" evidence="1">
    <location>
        <begin position="74"/>
        <end position="103"/>
    </location>
</feature>
<gene>
    <name evidence="2" type="ORF">AP20H10_06660</name>
</gene>
<proteinExistence type="predicted"/>
<dbReference type="EMBL" id="BAABVV010000033">
    <property type="protein sequence ID" value="GAA6114303.1"/>
    <property type="molecule type" value="Genomic_DNA"/>
</dbReference>
<name>A0ABP9ZHN7_9LACO</name>